<dbReference type="InterPro" id="IPR036388">
    <property type="entry name" value="WH-like_DNA-bd_sf"/>
</dbReference>
<dbReference type="SMART" id="SM00345">
    <property type="entry name" value="HTH_GNTR"/>
    <property type="match status" value="1"/>
</dbReference>
<dbReference type="PANTHER" id="PTHR43537">
    <property type="entry name" value="TRANSCRIPTIONAL REGULATOR, GNTR FAMILY"/>
    <property type="match status" value="1"/>
</dbReference>
<evidence type="ECO:0000259" key="4">
    <source>
        <dbReference type="PROSITE" id="PS50949"/>
    </source>
</evidence>
<evidence type="ECO:0000256" key="3">
    <source>
        <dbReference type="ARBA" id="ARBA00023163"/>
    </source>
</evidence>
<dbReference type="SUPFAM" id="SSF46785">
    <property type="entry name" value="Winged helix' DNA-binding domain"/>
    <property type="match status" value="1"/>
</dbReference>
<keyword evidence="2" id="KW-0238">DNA-binding</keyword>
<dbReference type="Pfam" id="PF00392">
    <property type="entry name" value="GntR"/>
    <property type="match status" value="1"/>
</dbReference>
<dbReference type="AlphaFoldDB" id="A0A0A0D456"/>
<accession>A0A0A0D456</accession>
<reference evidence="5 6" key="1">
    <citation type="submission" date="2014-01" db="EMBL/GenBank/DDBJ databases">
        <title>Genome sequence determination for a cystic fibrosis isolate, Inquilinus limosus.</title>
        <authorList>
            <person name="Pino M."/>
            <person name="Di Conza J."/>
            <person name="Gutkind G."/>
        </authorList>
    </citation>
    <scope>NUCLEOTIDE SEQUENCE [LARGE SCALE GENOMIC DNA]</scope>
    <source>
        <strain evidence="5 6">MP06</strain>
    </source>
</reference>
<dbReference type="SUPFAM" id="SSF48008">
    <property type="entry name" value="GntR ligand-binding domain-like"/>
    <property type="match status" value="1"/>
</dbReference>
<dbReference type="PROSITE" id="PS50949">
    <property type="entry name" value="HTH_GNTR"/>
    <property type="match status" value="1"/>
</dbReference>
<dbReference type="GO" id="GO:0003700">
    <property type="term" value="F:DNA-binding transcription factor activity"/>
    <property type="evidence" value="ECO:0007669"/>
    <property type="project" value="InterPro"/>
</dbReference>
<dbReference type="PRINTS" id="PR00035">
    <property type="entry name" value="HTHGNTR"/>
</dbReference>
<organism evidence="5 6">
    <name type="scientific">Inquilinus limosus MP06</name>
    <dbReference type="NCBI Taxonomy" id="1398085"/>
    <lineage>
        <taxon>Bacteria</taxon>
        <taxon>Pseudomonadati</taxon>
        <taxon>Pseudomonadota</taxon>
        <taxon>Alphaproteobacteria</taxon>
        <taxon>Rhodospirillales</taxon>
        <taxon>Rhodospirillaceae</taxon>
        <taxon>Inquilinus</taxon>
    </lineage>
</organism>
<dbReference type="InterPro" id="IPR036390">
    <property type="entry name" value="WH_DNA-bd_sf"/>
</dbReference>
<dbReference type="InterPro" id="IPR008920">
    <property type="entry name" value="TF_FadR/GntR_C"/>
</dbReference>
<dbReference type="RefSeq" id="WP_034838637.1">
    <property type="nucleotide sequence ID" value="NZ_JANX01000177.1"/>
</dbReference>
<dbReference type="InterPro" id="IPR011711">
    <property type="entry name" value="GntR_C"/>
</dbReference>
<dbReference type="Pfam" id="PF07729">
    <property type="entry name" value="FCD"/>
    <property type="match status" value="1"/>
</dbReference>
<dbReference type="Gene3D" id="1.20.120.530">
    <property type="entry name" value="GntR ligand-binding domain-like"/>
    <property type="match status" value="1"/>
</dbReference>
<keyword evidence="3" id="KW-0804">Transcription</keyword>
<evidence type="ECO:0000256" key="1">
    <source>
        <dbReference type="ARBA" id="ARBA00023015"/>
    </source>
</evidence>
<keyword evidence="1" id="KW-0805">Transcription regulation</keyword>
<dbReference type="Gene3D" id="1.10.10.10">
    <property type="entry name" value="Winged helix-like DNA-binding domain superfamily/Winged helix DNA-binding domain"/>
    <property type="match status" value="1"/>
</dbReference>
<gene>
    <name evidence="5" type="ORF">P409_15480</name>
</gene>
<dbReference type="GO" id="GO:0003677">
    <property type="term" value="F:DNA binding"/>
    <property type="evidence" value="ECO:0007669"/>
    <property type="project" value="UniProtKB-KW"/>
</dbReference>
<name>A0A0A0D456_9PROT</name>
<dbReference type="EMBL" id="JANX01000177">
    <property type="protein sequence ID" value="KGM33496.1"/>
    <property type="molecule type" value="Genomic_DNA"/>
</dbReference>
<dbReference type="Proteomes" id="UP000029995">
    <property type="component" value="Unassembled WGS sequence"/>
</dbReference>
<dbReference type="InterPro" id="IPR000524">
    <property type="entry name" value="Tscrpt_reg_HTH_GntR"/>
</dbReference>
<dbReference type="PANTHER" id="PTHR43537:SF49">
    <property type="entry name" value="TRANSCRIPTIONAL REGULATORY PROTEIN"/>
    <property type="match status" value="1"/>
</dbReference>
<evidence type="ECO:0000256" key="2">
    <source>
        <dbReference type="ARBA" id="ARBA00023125"/>
    </source>
</evidence>
<proteinExistence type="predicted"/>
<comment type="caution">
    <text evidence="5">The sequence shown here is derived from an EMBL/GenBank/DDBJ whole genome shotgun (WGS) entry which is preliminary data.</text>
</comment>
<evidence type="ECO:0000313" key="6">
    <source>
        <dbReference type="Proteomes" id="UP000029995"/>
    </source>
</evidence>
<evidence type="ECO:0000313" key="5">
    <source>
        <dbReference type="EMBL" id="KGM33496.1"/>
    </source>
</evidence>
<dbReference type="SMART" id="SM00895">
    <property type="entry name" value="FCD"/>
    <property type="match status" value="1"/>
</dbReference>
<feature type="domain" description="HTH gntR-type" evidence="4">
    <location>
        <begin position="19"/>
        <end position="89"/>
    </location>
</feature>
<dbReference type="CDD" id="cd07377">
    <property type="entry name" value="WHTH_GntR"/>
    <property type="match status" value="1"/>
</dbReference>
<protein>
    <submittedName>
        <fullName evidence="5">GntR family transcriptional regulator</fullName>
    </submittedName>
</protein>
<sequence length="232" mass="26156">MLEARISTRLALSRLDANDSFRSQAYLALKHAIAGMDLYDHPGEIRLDERQLCRDLGVSRTPIREALTALEQEGFVLTLPRRGIFVRRRTKRQIVEMVQVWAALESMAARLAAARATDAEIAALRGLFAGFDGRPAAEIDGYSDANIAFHRAIVWLGGNGLIVARTADLLLQIDAIRRRTIREDDRADRSIHDHLRIIEALERRDADLAARLDRDHTLGLAEHIERHCHFLA</sequence>